<feature type="region of interest" description="Disordered" evidence="6">
    <location>
        <begin position="1"/>
        <end position="28"/>
    </location>
</feature>
<comment type="similarity">
    <text evidence="2">Belongs to the zinc-containing alcohol dehydrogenase family.</text>
</comment>
<dbReference type="VEuPathDB" id="VectorBase:GBRI003040"/>
<dbReference type="STRING" id="37001.A0A1A9W1L2"/>
<keyword evidence="3" id="KW-0479">Metal-binding</keyword>
<dbReference type="InterPro" id="IPR013154">
    <property type="entry name" value="ADH-like_N"/>
</dbReference>
<dbReference type="Gene3D" id="3.90.180.10">
    <property type="entry name" value="Medium-chain alcohol dehydrogenases, catalytic domain"/>
    <property type="match status" value="1"/>
</dbReference>
<evidence type="ECO:0000256" key="2">
    <source>
        <dbReference type="ARBA" id="ARBA00008072"/>
    </source>
</evidence>
<proteinExistence type="inferred from homology"/>
<name>A0A1A9W1L2_9MUSC</name>
<keyword evidence="9" id="KW-1185">Reference proteome</keyword>
<dbReference type="GO" id="GO:0046872">
    <property type="term" value="F:metal ion binding"/>
    <property type="evidence" value="ECO:0007669"/>
    <property type="project" value="UniProtKB-KW"/>
</dbReference>
<dbReference type="EnsemblMetazoa" id="GBRI003040-RA">
    <property type="protein sequence ID" value="GBRI003040-PA"/>
    <property type="gene ID" value="GBRI003040"/>
</dbReference>
<evidence type="ECO:0000256" key="5">
    <source>
        <dbReference type="ARBA" id="ARBA00023002"/>
    </source>
</evidence>
<evidence type="ECO:0000256" key="6">
    <source>
        <dbReference type="SAM" id="MobiDB-lite"/>
    </source>
</evidence>
<feature type="domain" description="Alcohol dehydrogenase-like N-terminal" evidence="7">
    <location>
        <begin position="57"/>
        <end position="113"/>
    </location>
</feature>
<dbReference type="Pfam" id="PF08240">
    <property type="entry name" value="ADH_N"/>
    <property type="match status" value="1"/>
</dbReference>
<accession>A0A1A9W1L2</accession>
<evidence type="ECO:0000256" key="1">
    <source>
        <dbReference type="ARBA" id="ARBA00001947"/>
    </source>
</evidence>
<organism evidence="8 9">
    <name type="scientific">Glossina brevipalpis</name>
    <dbReference type="NCBI Taxonomy" id="37001"/>
    <lineage>
        <taxon>Eukaryota</taxon>
        <taxon>Metazoa</taxon>
        <taxon>Ecdysozoa</taxon>
        <taxon>Arthropoda</taxon>
        <taxon>Hexapoda</taxon>
        <taxon>Insecta</taxon>
        <taxon>Pterygota</taxon>
        <taxon>Neoptera</taxon>
        <taxon>Endopterygota</taxon>
        <taxon>Diptera</taxon>
        <taxon>Brachycera</taxon>
        <taxon>Muscomorpha</taxon>
        <taxon>Hippoboscoidea</taxon>
        <taxon>Glossinidae</taxon>
        <taxon>Glossina</taxon>
    </lineage>
</organism>
<dbReference type="Proteomes" id="UP000091820">
    <property type="component" value="Unassembled WGS sequence"/>
</dbReference>
<comment type="cofactor">
    <cofactor evidence="1">
        <name>Zn(2+)</name>
        <dbReference type="ChEBI" id="CHEBI:29105"/>
    </cofactor>
</comment>
<evidence type="ECO:0000259" key="7">
    <source>
        <dbReference type="Pfam" id="PF08240"/>
    </source>
</evidence>
<keyword evidence="5" id="KW-0560">Oxidoreductase</keyword>
<protein>
    <recommendedName>
        <fullName evidence="7">Alcohol dehydrogenase-like N-terminal domain-containing protein</fullName>
    </recommendedName>
</protein>
<evidence type="ECO:0000313" key="9">
    <source>
        <dbReference type="Proteomes" id="UP000091820"/>
    </source>
</evidence>
<evidence type="ECO:0000256" key="4">
    <source>
        <dbReference type="ARBA" id="ARBA00022833"/>
    </source>
</evidence>
<dbReference type="GO" id="GO:0016491">
    <property type="term" value="F:oxidoreductase activity"/>
    <property type="evidence" value="ECO:0007669"/>
    <property type="project" value="UniProtKB-KW"/>
</dbReference>
<reference evidence="8" key="2">
    <citation type="submission" date="2020-05" db="UniProtKB">
        <authorList>
            <consortium name="EnsemblMetazoa"/>
        </authorList>
    </citation>
    <scope>IDENTIFICATION</scope>
    <source>
        <strain evidence="8">IAEA</strain>
    </source>
</reference>
<evidence type="ECO:0000256" key="3">
    <source>
        <dbReference type="ARBA" id="ARBA00022723"/>
    </source>
</evidence>
<keyword evidence="4" id="KW-0862">Zinc</keyword>
<evidence type="ECO:0000313" key="8">
    <source>
        <dbReference type="EnsemblMetazoa" id="GBRI003040-PA"/>
    </source>
</evidence>
<dbReference type="PANTHER" id="PTHR43161">
    <property type="entry name" value="SORBITOL DEHYDROGENASE"/>
    <property type="match status" value="1"/>
</dbReference>
<dbReference type="SUPFAM" id="SSF50129">
    <property type="entry name" value="GroES-like"/>
    <property type="match status" value="1"/>
</dbReference>
<dbReference type="PANTHER" id="PTHR43161:SF9">
    <property type="entry name" value="SORBITOL DEHYDROGENASE"/>
    <property type="match status" value="1"/>
</dbReference>
<sequence length="114" mass="12828">MNVFDDKSGRGRTLTTEKKKKPKIDNKRNSCVEKDNNLAVVLHSISDLRIEKKLLSEIEPKGICGSDVHYWAHGRIGPFILEKPMIIGHEASDIVVEKGKEVKNLHEGDRVAIN</sequence>
<dbReference type="AlphaFoldDB" id="A0A1A9W1L2"/>
<dbReference type="InterPro" id="IPR011032">
    <property type="entry name" value="GroES-like_sf"/>
</dbReference>
<reference evidence="9" key="1">
    <citation type="submission" date="2014-03" db="EMBL/GenBank/DDBJ databases">
        <authorList>
            <person name="Aksoy S."/>
            <person name="Warren W."/>
            <person name="Wilson R.K."/>
        </authorList>
    </citation>
    <scope>NUCLEOTIDE SEQUENCE [LARGE SCALE GENOMIC DNA]</scope>
    <source>
        <strain evidence="9">IAEA</strain>
    </source>
</reference>